<dbReference type="RefSeq" id="XP_056491943.1">
    <property type="nucleotide sequence ID" value="XM_056626148.1"/>
</dbReference>
<keyword evidence="16" id="KW-0443">Lipid metabolism</keyword>
<keyword evidence="11" id="KW-0378">Hydrolase</keyword>
<keyword evidence="25" id="KW-1185">Reference proteome</keyword>
<dbReference type="InterPro" id="IPR002921">
    <property type="entry name" value="Fungal_lipase-type"/>
</dbReference>
<evidence type="ECO:0000256" key="15">
    <source>
        <dbReference type="ARBA" id="ARBA00023006"/>
    </source>
</evidence>
<evidence type="ECO:0000256" key="4">
    <source>
        <dbReference type="ARBA" id="ARBA00010701"/>
    </source>
</evidence>
<dbReference type="GO" id="GO:0006660">
    <property type="term" value="P:phosphatidylserine catabolic process"/>
    <property type="evidence" value="ECO:0007669"/>
    <property type="project" value="TreeGrafter"/>
</dbReference>
<keyword evidence="10" id="KW-0967">Endosome</keyword>
<evidence type="ECO:0000313" key="24">
    <source>
        <dbReference type="EMBL" id="KAJ5407628.1"/>
    </source>
</evidence>
<dbReference type="EC" id="3.1.1.3" evidence="6"/>
<dbReference type="GO" id="GO:0034496">
    <property type="term" value="P:multivesicular body membrane disassembly"/>
    <property type="evidence" value="ECO:0007669"/>
    <property type="project" value="TreeGrafter"/>
</dbReference>
<comment type="subunit">
    <text evidence="5">Binds to both phosphatidylinositol (PI) and phosphatidylinositol 3,5-bisphosphate (PIP2).</text>
</comment>
<dbReference type="SUPFAM" id="SSF53474">
    <property type="entry name" value="alpha/beta-Hydrolases"/>
    <property type="match status" value="1"/>
</dbReference>
<evidence type="ECO:0000256" key="11">
    <source>
        <dbReference type="ARBA" id="ARBA00022801"/>
    </source>
</evidence>
<dbReference type="GO" id="GO:0004620">
    <property type="term" value="F:phospholipase activity"/>
    <property type="evidence" value="ECO:0007669"/>
    <property type="project" value="TreeGrafter"/>
</dbReference>
<evidence type="ECO:0000256" key="21">
    <source>
        <dbReference type="SAM" id="MobiDB-lite"/>
    </source>
</evidence>
<evidence type="ECO:0000256" key="8">
    <source>
        <dbReference type="ARBA" id="ARBA00019241"/>
    </source>
</evidence>
<dbReference type="PANTHER" id="PTHR47175">
    <property type="entry name" value="LIPASE ATG15-RELATED"/>
    <property type="match status" value="1"/>
</dbReference>
<accession>A0A9W9W799</accession>
<evidence type="ECO:0000313" key="25">
    <source>
        <dbReference type="Proteomes" id="UP001147747"/>
    </source>
</evidence>
<dbReference type="AlphaFoldDB" id="A0A9W9W799"/>
<evidence type="ECO:0000256" key="9">
    <source>
        <dbReference type="ARBA" id="ARBA00022692"/>
    </source>
</evidence>
<feature type="region of interest" description="Disordered" evidence="21">
    <location>
        <begin position="572"/>
        <end position="599"/>
    </location>
</feature>
<dbReference type="PANTHER" id="PTHR47175:SF2">
    <property type="entry name" value="LIPASE ATG15-RELATED"/>
    <property type="match status" value="1"/>
</dbReference>
<dbReference type="Gene3D" id="3.40.50.1820">
    <property type="entry name" value="alpha/beta hydrolase"/>
    <property type="match status" value="1"/>
</dbReference>
<dbReference type="Proteomes" id="UP001147747">
    <property type="component" value="Unassembled WGS sequence"/>
</dbReference>
<keyword evidence="13" id="KW-0735">Signal-anchor</keyword>
<dbReference type="InterPro" id="IPR029058">
    <property type="entry name" value="AB_hydrolase_fold"/>
</dbReference>
<feature type="domain" description="Fungal lipase-type" evidence="23">
    <location>
        <begin position="294"/>
        <end position="320"/>
    </location>
</feature>
<keyword evidence="22" id="KW-0732">Signal</keyword>
<feature type="region of interest" description="Disordered" evidence="21">
    <location>
        <begin position="501"/>
        <end position="531"/>
    </location>
</feature>
<proteinExistence type="inferred from homology"/>
<organism evidence="24 25">
    <name type="scientific">Penicillium cosmopolitanum</name>
    <dbReference type="NCBI Taxonomy" id="1131564"/>
    <lineage>
        <taxon>Eukaryota</taxon>
        <taxon>Fungi</taxon>
        <taxon>Dikarya</taxon>
        <taxon>Ascomycota</taxon>
        <taxon>Pezizomycotina</taxon>
        <taxon>Eurotiomycetes</taxon>
        <taxon>Eurotiomycetidae</taxon>
        <taxon>Eurotiales</taxon>
        <taxon>Aspergillaceae</taxon>
        <taxon>Penicillium</taxon>
    </lineage>
</organism>
<evidence type="ECO:0000256" key="5">
    <source>
        <dbReference type="ARBA" id="ARBA00011137"/>
    </source>
</evidence>
<dbReference type="Pfam" id="PF01764">
    <property type="entry name" value="Lipase_3"/>
    <property type="match status" value="1"/>
</dbReference>
<sequence length="615" mass="66356">MACVGPGGPRPWRSRNTFLSFLTLSAFSTSLGFALAQPPTPPQIALADPQHITASHEFSLRHVFHKSMDPRHDRFDRLDVGPDTRLQRISDDSNEPDLEMERTPLVALSNPLIIQRLADRRKTAIESHRKAAHSGSPAVLSAEAWNMDTLSGPNITDKNTILTFARMTANDYIEVPGSEEWQNVRGKFNYSSSFGWKGDALRGHVYSDKTNDTVVISLKGTSPALFDGSGTTTKDKENDNLFFSCCCGQGGSILWREVCDCKTATYTANLTCIIDAMTDENRYYAAAIDLYYNVTEIYPDSNVWLTGHSLGGAMTSLLGLTFGLPVVTFEAVPEALPAARLGLPSPPGYDPRLPQSRKYTGAFHFGHTADPVYMGSCNGINSFCTWGGYALETACHTGQLCTYDTVADKGWGVSLTRHSILPVIADVLEAYGSVPSCAAEEECVDCLLWKFFRSNGSESTTSRTTSTTTRISTTTSRTSTCKTPGWWGCLDKTTSTTITATTATSSPTAPRATTATTTSTQMSSTSSSTPSSSYCETPGLFWGCWDEPTSTPPITSMSSTAPTETLITPVPTQPPGIPISAPSSSLFTSTSAASPSSVPSKPECKIPGIFWGCWD</sequence>
<evidence type="ECO:0000256" key="19">
    <source>
        <dbReference type="ARBA" id="ARBA00024663"/>
    </source>
</evidence>
<dbReference type="GO" id="GO:0005775">
    <property type="term" value="C:vacuolar lumen"/>
    <property type="evidence" value="ECO:0007669"/>
    <property type="project" value="TreeGrafter"/>
</dbReference>
<feature type="chain" id="PRO_5040788637" description="Putative lipase ATG15" evidence="22">
    <location>
        <begin position="37"/>
        <end position="615"/>
    </location>
</feature>
<comment type="function">
    <text evidence="19">Lipase which is essential for lysis of subvacuolar cytoplasm to vacuole targeted bodies and intravacuolar autophagic bodies. Involved in the lysis of intravacuolar multivesicular body (MVB) vesicles. The intravacuolar membrane disintegration by ATG15 is critical to life span extension.</text>
</comment>
<keyword evidence="17" id="KW-0472">Membrane</keyword>
<evidence type="ECO:0000256" key="13">
    <source>
        <dbReference type="ARBA" id="ARBA00022968"/>
    </source>
</evidence>
<keyword evidence="15" id="KW-0072">Autophagy</keyword>
<comment type="catalytic activity">
    <reaction evidence="1">
        <text>a triacylglycerol + H2O = a diacylglycerol + a fatty acid + H(+)</text>
        <dbReference type="Rhea" id="RHEA:12044"/>
        <dbReference type="ChEBI" id="CHEBI:15377"/>
        <dbReference type="ChEBI" id="CHEBI:15378"/>
        <dbReference type="ChEBI" id="CHEBI:17855"/>
        <dbReference type="ChEBI" id="CHEBI:18035"/>
        <dbReference type="ChEBI" id="CHEBI:28868"/>
        <dbReference type="EC" id="3.1.1.3"/>
    </reaction>
</comment>
<dbReference type="GO" id="GO:0004806">
    <property type="term" value="F:triacylglycerol lipase activity"/>
    <property type="evidence" value="ECO:0007669"/>
    <property type="project" value="UniProtKB-EC"/>
</dbReference>
<dbReference type="FunFam" id="3.40.50.1820:FF:000129">
    <property type="entry name" value="Autophagy related lipase Atg15, putative"/>
    <property type="match status" value="1"/>
</dbReference>
<dbReference type="CDD" id="cd00519">
    <property type="entry name" value="Lipase_3"/>
    <property type="match status" value="1"/>
</dbReference>
<gene>
    <name evidence="24" type="ORF">N7509_001511</name>
</gene>
<feature type="compositionally biased region" description="Low complexity" evidence="21">
    <location>
        <begin position="578"/>
        <end position="599"/>
    </location>
</feature>
<dbReference type="GO" id="GO:0046461">
    <property type="term" value="P:neutral lipid catabolic process"/>
    <property type="evidence" value="ECO:0007669"/>
    <property type="project" value="TreeGrafter"/>
</dbReference>
<comment type="subcellular location">
    <subcellularLocation>
        <location evidence="3">Endosome</location>
        <location evidence="3">Multivesicular body membrane</location>
        <topology evidence="3">Single-pass type II membrane protein</topology>
    </subcellularLocation>
    <subcellularLocation>
        <location evidence="2">Prevacuolar compartment membrane</location>
        <topology evidence="2">Single-pass type II membrane protein</topology>
    </subcellularLocation>
</comment>
<dbReference type="GeneID" id="81365128"/>
<dbReference type="GO" id="GO:0072330">
    <property type="term" value="P:monocarboxylic acid biosynthetic process"/>
    <property type="evidence" value="ECO:0007669"/>
    <property type="project" value="UniProtKB-ARBA"/>
</dbReference>
<evidence type="ECO:0000256" key="17">
    <source>
        <dbReference type="ARBA" id="ARBA00023136"/>
    </source>
</evidence>
<comment type="caution">
    <text evidence="24">The sequence shown here is derived from an EMBL/GenBank/DDBJ whole genome shotgun (WGS) entry which is preliminary data.</text>
</comment>
<reference evidence="24" key="2">
    <citation type="journal article" date="2023" name="IMA Fungus">
        <title>Comparative genomic study of the Penicillium genus elucidates a diverse pangenome and 15 lateral gene transfer events.</title>
        <authorList>
            <person name="Petersen C."/>
            <person name="Sorensen T."/>
            <person name="Nielsen M.R."/>
            <person name="Sondergaard T.E."/>
            <person name="Sorensen J.L."/>
            <person name="Fitzpatrick D.A."/>
            <person name="Frisvad J.C."/>
            <person name="Nielsen K.L."/>
        </authorList>
    </citation>
    <scope>NUCLEOTIDE SEQUENCE</scope>
    <source>
        <strain evidence="24">IBT 29677</strain>
    </source>
</reference>
<comment type="similarity">
    <text evidence="4">Belongs to the AB hydrolase superfamily. Lipase family.</text>
</comment>
<reference evidence="24" key="1">
    <citation type="submission" date="2022-12" db="EMBL/GenBank/DDBJ databases">
        <authorList>
            <person name="Petersen C."/>
        </authorList>
    </citation>
    <scope>NUCLEOTIDE SEQUENCE</scope>
    <source>
        <strain evidence="24">IBT 29677</strain>
    </source>
</reference>
<evidence type="ECO:0000256" key="7">
    <source>
        <dbReference type="ARBA" id="ARBA00018542"/>
    </source>
</evidence>
<evidence type="ECO:0000256" key="16">
    <source>
        <dbReference type="ARBA" id="ARBA00023098"/>
    </source>
</evidence>
<evidence type="ECO:0000256" key="2">
    <source>
        <dbReference type="ARBA" id="ARBA00004270"/>
    </source>
</evidence>
<dbReference type="InterPro" id="IPR050805">
    <property type="entry name" value="ATG15_Lipase"/>
</dbReference>
<evidence type="ECO:0000256" key="14">
    <source>
        <dbReference type="ARBA" id="ARBA00022989"/>
    </source>
</evidence>
<evidence type="ECO:0000256" key="3">
    <source>
        <dbReference type="ARBA" id="ARBA00004343"/>
    </source>
</evidence>
<protein>
    <recommendedName>
        <fullName evidence="7">Putative lipase ATG15</fullName>
        <ecNumber evidence="6">3.1.1.3</ecNumber>
    </recommendedName>
    <alternativeName>
        <fullName evidence="20">Autophagy-related protein 15</fullName>
    </alternativeName>
    <alternativeName>
        <fullName evidence="8">Putative lipase atg15</fullName>
    </alternativeName>
</protein>
<dbReference type="EMBL" id="JAPZBU010000004">
    <property type="protein sequence ID" value="KAJ5407628.1"/>
    <property type="molecule type" value="Genomic_DNA"/>
</dbReference>
<dbReference type="GO" id="GO:0017000">
    <property type="term" value="P:antibiotic biosynthetic process"/>
    <property type="evidence" value="ECO:0007669"/>
    <property type="project" value="UniProtKB-ARBA"/>
</dbReference>
<evidence type="ECO:0000256" key="10">
    <source>
        <dbReference type="ARBA" id="ARBA00022753"/>
    </source>
</evidence>
<keyword evidence="18" id="KW-0325">Glycoprotein</keyword>
<evidence type="ECO:0000256" key="12">
    <source>
        <dbReference type="ARBA" id="ARBA00022963"/>
    </source>
</evidence>
<dbReference type="GO" id="GO:0034727">
    <property type="term" value="P:piecemeal microautophagy of the nucleus"/>
    <property type="evidence" value="ECO:0007669"/>
    <property type="project" value="TreeGrafter"/>
</dbReference>
<dbReference type="GO" id="GO:0032585">
    <property type="term" value="C:multivesicular body membrane"/>
    <property type="evidence" value="ECO:0007669"/>
    <property type="project" value="UniProtKB-SubCell"/>
</dbReference>
<dbReference type="OrthoDB" id="58570at2759"/>
<evidence type="ECO:0000256" key="18">
    <source>
        <dbReference type="ARBA" id="ARBA00023180"/>
    </source>
</evidence>
<keyword evidence="9" id="KW-0812">Transmembrane</keyword>
<evidence type="ECO:0000256" key="20">
    <source>
        <dbReference type="ARBA" id="ARBA00029828"/>
    </source>
</evidence>
<keyword evidence="14" id="KW-1133">Transmembrane helix</keyword>
<feature type="signal peptide" evidence="22">
    <location>
        <begin position="1"/>
        <end position="36"/>
    </location>
</feature>
<name>A0A9W9W799_9EURO</name>
<keyword evidence="12" id="KW-0442">Lipid degradation</keyword>
<evidence type="ECO:0000256" key="6">
    <source>
        <dbReference type="ARBA" id="ARBA00013279"/>
    </source>
</evidence>
<evidence type="ECO:0000256" key="22">
    <source>
        <dbReference type="SAM" id="SignalP"/>
    </source>
</evidence>
<evidence type="ECO:0000256" key="1">
    <source>
        <dbReference type="ARBA" id="ARBA00001024"/>
    </source>
</evidence>
<evidence type="ECO:0000259" key="23">
    <source>
        <dbReference type="Pfam" id="PF01764"/>
    </source>
</evidence>